<reference evidence="1 2" key="1">
    <citation type="submission" date="2017-02" db="EMBL/GenBank/DDBJ databases">
        <authorList>
            <person name="Peterson S.W."/>
        </authorList>
    </citation>
    <scope>NUCLEOTIDE SEQUENCE [LARGE SCALE GENOMIC DNA]</scope>
    <source>
        <strain evidence="1 2">M1</strain>
    </source>
</reference>
<dbReference type="AlphaFoldDB" id="A0A1T5LVC4"/>
<keyword evidence="2" id="KW-1185">Reference proteome</keyword>
<dbReference type="SUPFAM" id="SSF52540">
    <property type="entry name" value="P-loop containing nucleoside triphosphate hydrolases"/>
    <property type="match status" value="1"/>
</dbReference>
<dbReference type="STRING" id="36842.SAMN02194393_03375"/>
<dbReference type="OrthoDB" id="2665969at2"/>
<gene>
    <name evidence="1" type="ORF">SAMN02194393_03375</name>
</gene>
<evidence type="ECO:0000313" key="2">
    <source>
        <dbReference type="Proteomes" id="UP000190285"/>
    </source>
</evidence>
<dbReference type="RefSeq" id="WP_079493196.1">
    <property type="nucleotide sequence ID" value="NZ_FUZT01000008.1"/>
</dbReference>
<accession>A0A1T5LVC4</accession>
<dbReference type="Gene3D" id="3.40.50.300">
    <property type="entry name" value="P-loop containing nucleotide triphosphate hydrolases"/>
    <property type="match status" value="1"/>
</dbReference>
<name>A0A1T5LVC4_9FIRM</name>
<dbReference type="Proteomes" id="UP000190285">
    <property type="component" value="Unassembled WGS sequence"/>
</dbReference>
<proteinExistence type="predicted"/>
<protein>
    <submittedName>
        <fullName evidence="1">Uncharacterized protein</fullName>
    </submittedName>
</protein>
<sequence>MILYLSSNENMGLLDYLIDDKKLVIKKLLGEFNLNKFVIHDMRNLSHCTQIIIDLKAVTDTEEEVINAITAFKAIYNARIVILAEGLNHGENLLRKLIDIEVYNLVTAETIKDMRKEIEQCIIGEGMTYQDCLKFMVDIDTGYTRKFNFKGQNIKIVVAGVMHRIGTTTTAMNLANYLAGIGAKVCYVEKNKSGHMKMMSMFYNELSNKDSIIEYKGVRYYSNGQKIESDYHFIIYDIGKLTDKNISIFKNNNNNILCAGTKPYEVKMLYKIVEMIFDIEMDIVFSLTSYREGNKMEKLMSELGKRYYYLDYSHDLFNGNVNKEVFNRLLEDHIEEVL</sequence>
<dbReference type="EMBL" id="FUZT01000008">
    <property type="protein sequence ID" value="SKC79871.1"/>
    <property type="molecule type" value="Genomic_DNA"/>
</dbReference>
<dbReference type="InterPro" id="IPR027417">
    <property type="entry name" value="P-loop_NTPase"/>
</dbReference>
<organism evidence="1 2">
    <name type="scientific">Maledivibacter halophilus</name>
    <dbReference type="NCBI Taxonomy" id="36842"/>
    <lineage>
        <taxon>Bacteria</taxon>
        <taxon>Bacillati</taxon>
        <taxon>Bacillota</taxon>
        <taxon>Clostridia</taxon>
        <taxon>Peptostreptococcales</taxon>
        <taxon>Caminicellaceae</taxon>
        <taxon>Maledivibacter</taxon>
    </lineage>
</organism>
<evidence type="ECO:0000313" key="1">
    <source>
        <dbReference type="EMBL" id="SKC79871.1"/>
    </source>
</evidence>